<evidence type="ECO:0000313" key="11">
    <source>
        <dbReference type="Proteomes" id="UP000198771"/>
    </source>
</evidence>
<keyword evidence="7" id="KW-0408">Iron</keyword>
<evidence type="ECO:0000256" key="4">
    <source>
        <dbReference type="ARBA" id="ARBA00022723"/>
    </source>
</evidence>
<comment type="similarity">
    <text evidence="2">Belongs to the HdrA family.</text>
</comment>
<dbReference type="GO" id="GO:0051539">
    <property type="term" value="F:4 iron, 4 sulfur cluster binding"/>
    <property type="evidence" value="ECO:0007669"/>
    <property type="project" value="UniProtKB-KW"/>
</dbReference>
<dbReference type="InterPro" id="IPR023753">
    <property type="entry name" value="FAD/NAD-binding_dom"/>
</dbReference>
<dbReference type="Gene3D" id="3.40.50.720">
    <property type="entry name" value="NAD(P)-binding Rossmann-like Domain"/>
    <property type="match status" value="1"/>
</dbReference>
<keyword evidence="5" id="KW-0274">FAD</keyword>
<keyword evidence="3" id="KW-0004">4Fe-4S</keyword>
<dbReference type="InterPro" id="IPR039650">
    <property type="entry name" value="HdrA-like"/>
</dbReference>
<dbReference type="GO" id="GO:0016491">
    <property type="term" value="F:oxidoreductase activity"/>
    <property type="evidence" value="ECO:0007669"/>
    <property type="project" value="UniProtKB-KW"/>
</dbReference>
<dbReference type="InterPro" id="IPR017896">
    <property type="entry name" value="4Fe4S_Fe-S-bd"/>
</dbReference>
<keyword evidence="8" id="KW-0411">Iron-sulfur</keyword>
<accession>A0A1G6AUT2</accession>
<sequence>MSSKIGVYICEGCDIGPQLNAGQLAEFVKSEYGGSCPVVKTSPVLCSQEGKALIQADVDAESIDSVAVCACSPRVKWDIFRFGDKAVVERVNLREQCVWSYARPEADTTAEGEIPETLRMMAQDYIRMGIIKLQKYVVPQAEVPEITKTILVVGGGNTGLTAALGGANLGYDVILMEKESQLGGFASQMYKQVPYSYPYTQSIPTTIDQKINEVTAHEKIRVFTSSTLNKLEGAPGQYTAVIANGKGEERLPVGSVVLATGWKPYDPEARVVAVEPPKEEAKEDVATEETPEIKKGENVLAHLGLGRFTNVITNVDMELMAKKGELLRPSDGRPVQSVAFIQCAGQRSTEEGHLPYCSSVCCMVSLKQAGYLREKNKDGKAFILYKDMIVPGVQELYYKAAQDDPGIFLTKGDVAEVREDADGGIVVKTQNTLLGEDFEIKVDVLVLATGMVPTTLADPVINFDYRQGPAFPDLLLFNGFADSNYICFPYETRRTGVYSAGCVHQPMLLGAAEDDAAGAVLKAIQCLESINRGMAVHPRSGDISFPKFNMVRCTQCKRCTEECPFGALDDDEKGTPKPNQTRCRRCGTCMGACPERVISFEEYNVDMIATMIKENEVPDDIDEGGPRVIVFVCENDAYPALDMAAFQGKKWSPYVRFIPVRCLGAINSIWIADSMSKGIDGVLLLGCKYGDDYQCHFAKGSELCNKRMENIAETLGRLQLEPERVQQKQVAIDEYDKIPQMIDEFMNHIIDDIGANPYKGF</sequence>
<dbReference type="InterPro" id="IPR017900">
    <property type="entry name" value="4Fe4S_Fe_S_CS"/>
</dbReference>
<evidence type="ECO:0000256" key="2">
    <source>
        <dbReference type="ARBA" id="ARBA00006561"/>
    </source>
</evidence>
<evidence type="ECO:0000259" key="9">
    <source>
        <dbReference type="PROSITE" id="PS51379"/>
    </source>
</evidence>
<dbReference type="PROSITE" id="PS51379">
    <property type="entry name" value="4FE4S_FER_2"/>
    <property type="match status" value="2"/>
</dbReference>
<keyword evidence="6" id="KW-0560">Oxidoreductase</keyword>
<protein>
    <submittedName>
        <fullName evidence="10">Quinone-modifying oxidoreductase subunit QmoB</fullName>
    </submittedName>
</protein>
<dbReference type="SUPFAM" id="SSF51905">
    <property type="entry name" value="FAD/NAD(P)-binding domain"/>
    <property type="match status" value="1"/>
</dbReference>
<dbReference type="SUPFAM" id="SSF54862">
    <property type="entry name" value="4Fe-4S ferredoxins"/>
    <property type="match status" value="1"/>
</dbReference>
<dbReference type="Pfam" id="PF02662">
    <property type="entry name" value="FlpD"/>
    <property type="match status" value="1"/>
</dbReference>
<dbReference type="Pfam" id="PF07992">
    <property type="entry name" value="Pyr_redox_2"/>
    <property type="match status" value="1"/>
</dbReference>
<evidence type="ECO:0000256" key="7">
    <source>
        <dbReference type="ARBA" id="ARBA00023004"/>
    </source>
</evidence>
<evidence type="ECO:0000313" key="10">
    <source>
        <dbReference type="EMBL" id="SDB12023.1"/>
    </source>
</evidence>
<dbReference type="Proteomes" id="UP000198771">
    <property type="component" value="Unassembled WGS sequence"/>
</dbReference>
<keyword evidence="11" id="KW-1185">Reference proteome</keyword>
<dbReference type="PRINTS" id="PR00411">
    <property type="entry name" value="PNDRDTASEI"/>
</dbReference>
<dbReference type="PANTHER" id="PTHR43498:SF1">
    <property type="entry name" value="COB--COM HETERODISULFIDE REDUCTASE IRON-SULFUR SUBUNIT A"/>
    <property type="match status" value="1"/>
</dbReference>
<organism evidence="10 11">
    <name type="scientific">Desulfonatronum thiosulfatophilum</name>
    <dbReference type="NCBI Taxonomy" id="617002"/>
    <lineage>
        <taxon>Bacteria</taxon>
        <taxon>Pseudomonadati</taxon>
        <taxon>Thermodesulfobacteriota</taxon>
        <taxon>Desulfovibrionia</taxon>
        <taxon>Desulfovibrionales</taxon>
        <taxon>Desulfonatronaceae</taxon>
        <taxon>Desulfonatronum</taxon>
    </lineage>
</organism>
<reference evidence="10 11" key="1">
    <citation type="submission" date="2016-10" db="EMBL/GenBank/DDBJ databases">
        <authorList>
            <person name="de Groot N.N."/>
        </authorList>
    </citation>
    <scope>NUCLEOTIDE SEQUENCE [LARGE SCALE GENOMIC DNA]</scope>
    <source>
        <strain evidence="10 11">ASO4-2</strain>
    </source>
</reference>
<dbReference type="InterPro" id="IPR036188">
    <property type="entry name" value="FAD/NAD-bd_sf"/>
</dbReference>
<evidence type="ECO:0000256" key="3">
    <source>
        <dbReference type="ARBA" id="ARBA00022485"/>
    </source>
</evidence>
<dbReference type="RefSeq" id="WP_092117052.1">
    <property type="nucleotide sequence ID" value="NZ_FMXO01000003.1"/>
</dbReference>
<gene>
    <name evidence="10" type="ORF">SAMN05660653_00570</name>
</gene>
<proteinExistence type="inferred from homology"/>
<evidence type="ECO:0000256" key="6">
    <source>
        <dbReference type="ARBA" id="ARBA00023002"/>
    </source>
</evidence>
<comment type="cofactor">
    <cofactor evidence="1">
        <name>FAD</name>
        <dbReference type="ChEBI" id="CHEBI:57692"/>
    </cofactor>
</comment>
<dbReference type="PANTHER" id="PTHR43498">
    <property type="entry name" value="FERREDOXIN:COB-COM HETERODISULFIDE REDUCTASE SUBUNIT A"/>
    <property type="match status" value="1"/>
</dbReference>
<keyword evidence="4" id="KW-0479">Metal-binding</keyword>
<dbReference type="AlphaFoldDB" id="A0A1G6AUT2"/>
<dbReference type="STRING" id="617002.SAMN05660653_00570"/>
<evidence type="ECO:0000256" key="5">
    <source>
        <dbReference type="ARBA" id="ARBA00022827"/>
    </source>
</evidence>
<dbReference type="GO" id="GO:0046872">
    <property type="term" value="F:metal ion binding"/>
    <property type="evidence" value="ECO:0007669"/>
    <property type="project" value="UniProtKB-KW"/>
</dbReference>
<dbReference type="Gene3D" id="3.30.70.20">
    <property type="match status" value="1"/>
</dbReference>
<keyword evidence="5" id="KW-0285">Flavoprotein</keyword>
<dbReference type="PROSITE" id="PS00198">
    <property type="entry name" value="4FE4S_FER_1"/>
    <property type="match status" value="2"/>
</dbReference>
<dbReference type="Pfam" id="PF13187">
    <property type="entry name" value="Fer4_9"/>
    <property type="match status" value="1"/>
</dbReference>
<dbReference type="EMBL" id="FMXO01000003">
    <property type="protein sequence ID" value="SDB12023.1"/>
    <property type="molecule type" value="Genomic_DNA"/>
</dbReference>
<evidence type="ECO:0000256" key="1">
    <source>
        <dbReference type="ARBA" id="ARBA00001974"/>
    </source>
</evidence>
<dbReference type="OrthoDB" id="9758544at2"/>
<feature type="domain" description="4Fe-4S ferredoxin-type" evidence="9">
    <location>
        <begin position="544"/>
        <end position="573"/>
    </location>
</feature>
<feature type="domain" description="4Fe-4S ferredoxin-type" evidence="9">
    <location>
        <begin position="574"/>
        <end position="603"/>
    </location>
</feature>
<evidence type="ECO:0000256" key="8">
    <source>
        <dbReference type="ARBA" id="ARBA00023014"/>
    </source>
</evidence>
<dbReference type="InterPro" id="IPR003813">
    <property type="entry name" value="MvhD/FlpD"/>
</dbReference>
<name>A0A1G6AUT2_9BACT</name>